<name>A0A1S1Q0B9_9ACTN</name>
<feature type="region of interest" description="Disordered" evidence="1">
    <location>
        <begin position="96"/>
        <end position="122"/>
    </location>
</feature>
<dbReference type="Proteomes" id="UP000179769">
    <property type="component" value="Unassembled WGS sequence"/>
</dbReference>
<reference evidence="3" key="1">
    <citation type="submission" date="2016-07" db="EMBL/GenBank/DDBJ databases">
        <title>Frankia sp. NRRL B-16219 Genome sequencing.</title>
        <authorList>
            <person name="Ghodhbane-Gtari F."/>
            <person name="Swanson E."/>
            <person name="Gueddou A."/>
            <person name="Louati M."/>
            <person name="Nouioui I."/>
            <person name="Hezbri K."/>
            <person name="Abebe-Akele F."/>
            <person name="Simpson S."/>
            <person name="Morris K."/>
            <person name="Thomas K."/>
            <person name="Gtari M."/>
            <person name="Tisa L.S."/>
        </authorList>
    </citation>
    <scope>NUCLEOTIDE SEQUENCE [LARGE SCALE GENOMIC DNA]</scope>
    <source>
        <strain evidence="3">NRRL B-16219</strain>
    </source>
</reference>
<dbReference type="EMBL" id="MAXA01000213">
    <property type="protein sequence ID" value="OHV28338.1"/>
    <property type="molecule type" value="Genomic_DNA"/>
</dbReference>
<gene>
    <name evidence="2" type="ORF">BBK14_04140</name>
</gene>
<evidence type="ECO:0000313" key="3">
    <source>
        <dbReference type="Proteomes" id="UP000179769"/>
    </source>
</evidence>
<comment type="caution">
    <text evidence="2">The sequence shown here is derived from an EMBL/GenBank/DDBJ whole genome shotgun (WGS) entry which is preliminary data.</text>
</comment>
<evidence type="ECO:0000313" key="2">
    <source>
        <dbReference type="EMBL" id="OHV28338.1"/>
    </source>
</evidence>
<keyword evidence="3" id="KW-1185">Reference proteome</keyword>
<evidence type="ECO:0000256" key="1">
    <source>
        <dbReference type="SAM" id="MobiDB-lite"/>
    </source>
</evidence>
<accession>A0A1S1Q0B9</accession>
<protein>
    <submittedName>
        <fullName evidence="2">Uncharacterized protein</fullName>
    </submittedName>
</protein>
<organism evidence="2 3">
    <name type="scientific">Parafrankia soli</name>
    <dbReference type="NCBI Taxonomy" id="2599596"/>
    <lineage>
        <taxon>Bacteria</taxon>
        <taxon>Bacillati</taxon>
        <taxon>Actinomycetota</taxon>
        <taxon>Actinomycetes</taxon>
        <taxon>Frankiales</taxon>
        <taxon>Frankiaceae</taxon>
        <taxon>Parafrankia</taxon>
    </lineage>
</organism>
<dbReference type="RefSeq" id="WP_020462553.1">
    <property type="nucleotide sequence ID" value="NZ_JBFLUH010000004.1"/>
</dbReference>
<dbReference type="AlphaFoldDB" id="A0A1S1Q0B9"/>
<proteinExistence type="predicted"/>
<feature type="compositionally biased region" description="Basic and acidic residues" evidence="1">
    <location>
        <begin position="104"/>
        <end position="113"/>
    </location>
</feature>
<sequence length="122" mass="13014">MPDQNRDGTWGTERELLLVLGPDPEAARAVLDLVAGWGQVTSRLPPRLALVVLPADRIGATGELAGVVAVLEADVPPALRETLAPEEGLFVDGWLARGRSKPTRPGEGRRWDDPAAPGEPPR</sequence>
<dbReference type="OrthoDB" id="3213642at2"/>